<evidence type="ECO:0000313" key="1">
    <source>
        <dbReference type="EMBL" id="CAB3256768.1"/>
    </source>
</evidence>
<organism evidence="1 2">
    <name type="scientific">Arctia plantaginis</name>
    <name type="common">Wood tiger moth</name>
    <name type="synonym">Phalaena plantaginis</name>
    <dbReference type="NCBI Taxonomy" id="874455"/>
    <lineage>
        <taxon>Eukaryota</taxon>
        <taxon>Metazoa</taxon>
        <taxon>Ecdysozoa</taxon>
        <taxon>Arthropoda</taxon>
        <taxon>Hexapoda</taxon>
        <taxon>Insecta</taxon>
        <taxon>Pterygota</taxon>
        <taxon>Neoptera</taxon>
        <taxon>Endopterygota</taxon>
        <taxon>Lepidoptera</taxon>
        <taxon>Glossata</taxon>
        <taxon>Ditrysia</taxon>
        <taxon>Noctuoidea</taxon>
        <taxon>Erebidae</taxon>
        <taxon>Arctiinae</taxon>
        <taxon>Arctia</taxon>
    </lineage>
</organism>
<dbReference type="Proteomes" id="UP000494106">
    <property type="component" value="Unassembled WGS sequence"/>
</dbReference>
<comment type="caution">
    <text evidence="1">The sequence shown here is derived from an EMBL/GenBank/DDBJ whole genome shotgun (WGS) entry which is preliminary data.</text>
</comment>
<sequence>MCYNLIYKDKNNSYHSNTYNWYQDVLTLNGTNEQMALACRAQQPRDDTETAMLVRGQFPRGIARSLWTRLFDNRRYFRIYKTEREGGALLGTPMTIGSYKTCGWCMISQNQ</sequence>
<name>A0A8S1BCT5_ARCPL</name>
<gene>
    <name evidence="1" type="ORF">APLA_LOCUS15540</name>
</gene>
<dbReference type="EMBL" id="CADEBC010000587">
    <property type="protein sequence ID" value="CAB3256768.1"/>
    <property type="molecule type" value="Genomic_DNA"/>
</dbReference>
<keyword evidence="2" id="KW-1185">Reference proteome</keyword>
<reference evidence="1 2" key="1">
    <citation type="submission" date="2020-04" db="EMBL/GenBank/DDBJ databases">
        <authorList>
            <person name="Wallbank WR R."/>
            <person name="Pardo Diaz C."/>
            <person name="Kozak K."/>
            <person name="Martin S."/>
            <person name="Jiggins C."/>
            <person name="Moest M."/>
            <person name="Warren A I."/>
            <person name="Byers J.R.P. K."/>
            <person name="Montejo-Kovacevich G."/>
            <person name="Yen C E."/>
        </authorList>
    </citation>
    <scope>NUCLEOTIDE SEQUENCE [LARGE SCALE GENOMIC DNA]</scope>
</reference>
<dbReference type="AlphaFoldDB" id="A0A8S1BCT5"/>
<evidence type="ECO:0000313" key="2">
    <source>
        <dbReference type="Proteomes" id="UP000494106"/>
    </source>
</evidence>
<protein>
    <submittedName>
        <fullName evidence="1">Uncharacterized protein</fullName>
    </submittedName>
</protein>
<accession>A0A8S1BCT5</accession>
<proteinExistence type="predicted"/>